<dbReference type="PANTHER" id="PTHR34351:SF2">
    <property type="entry name" value="DUF58 DOMAIN-CONTAINING PROTEIN"/>
    <property type="match status" value="1"/>
</dbReference>
<proteinExistence type="predicted"/>
<accession>A0ABW2K8X2</accession>
<protein>
    <submittedName>
        <fullName evidence="3">DUF58 domain-containing protein</fullName>
    </submittedName>
</protein>
<feature type="domain" description="DUF58" evidence="2">
    <location>
        <begin position="220"/>
        <end position="375"/>
    </location>
</feature>
<evidence type="ECO:0000313" key="3">
    <source>
        <dbReference type="EMBL" id="MFC7322641.1"/>
    </source>
</evidence>
<reference evidence="4" key="1">
    <citation type="journal article" date="2019" name="Int. J. Syst. Evol. Microbiol.">
        <title>The Global Catalogue of Microorganisms (GCM) 10K type strain sequencing project: providing services to taxonomists for standard genome sequencing and annotation.</title>
        <authorList>
            <consortium name="The Broad Institute Genomics Platform"/>
            <consortium name="The Broad Institute Genome Sequencing Center for Infectious Disease"/>
            <person name="Wu L."/>
            <person name="Ma J."/>
        </authorList>
    </citation>
    <scope>NUCLEOTIDE SEQUENCE [LARGE SCALE GENOMIC DNA]</scope>
    <source>
        <strain evidence="4">CCUG 73951</strain>
    </source>
</reference>
<dbReference type="RefSeq" id="WP_289215013.1">
    <property type="nucleotide sequence ID" value="NZ_JAPVRC010000002.1"/>
</dbReference>
<evidence type="ECO:0000259" key="2">
    <source>
        <dbReference type="Pfam" id="PF01882"/>
    </source>
</evidence>
<gene>
    <name evidence="3" type="ORF">ACFQMN_17395</name>
</gene>
<dbReference type="EMBL" id="JBHTBY010000017">
    <property type="protein sequence ID" value="MFC7322641.1"/>
    <property type="molecule type" value="Genomic_DNA"/>
</dbReference>
<dbReference type="PANTHER" id="PTHR34351">
    <property type="entry name" value="SLR1927 PROTEIN-RELATED"/>
    <property type="match status" value="1"/>
</dbReference>
<keyword evidence="4" id="KW-1185">Reference proteome</keyword>
<feature type="transmembrane region" description="Helical" evidence="1">
    <location>
        <begin position="33"/>
        <end position="55"/>
    </location>
</feature>
<feature type="transmembrane region" description="Helical" evidence="1">
    <location>
        <begin position="7"/>
        <end position="27"/>
    </location>
</feature>
<comment type="caution">
    <text evidence="3">The sequence shown here is derived from an EMBL/GenBank/DDBJ whole genome shotgun (WGS) entry which is preliminary data.</text>
</comment>
<evidence type="ECO:0000313" key="4">
    <source>
        <dbReference type="Proteomes" id="UP001596494"/>
    </source>
</evidence>
<dbReference type="Proteomes" id="UP001596494">
    <property type="component" value="Unassembled WGS sequence"/>
</dbReference>
<organism evidence="3 4">
    <name type="scientific">Halobacillus campisalis</name>
    <dbReference type="NCBI Taxonomy" id="435909"/>
    <lineage>
        <taxon>Bacteria</taxon>
        <taxon>Bacillati</taxon>
        <taxon>Bacillota</taxon>
        <taxon>Bacilli</taxon>
        <taxon>Bacillales</taxon>
        <taxon>Bacillaceae</taxon>
        <taxon>Halobacillus</taxon>
    </lineage>
</organism>
<keyword evidence="1" id="KW-1133">Transmembrane helix</keyword>
<keyword evidence="1" id="KW-0472">Membrane</keyword>
<dbReference type="Pfam" id="PF01882">
    <property type="entry name" value="DUF58"/>
    <property type="match status" value="1"/>
</dbReference>
<dbReference type="InterPro" id="IPR002881">
    <property type="entry name" value="DUF58"/>
</dbReference>
<keyword evidence="1" id="KW-0812">Transmembrane</keyword>
<evidence type="ECO:0000256" key="1">
    <source>
        <dbReference type="SAM" id="Phobius"/>
    </source>
</evidence>
<name>A0ABW2K8X2_9BACI</name>
<sequence length="421" mass="49633">MKQPLHFTARIVIVSLLFIVLFSYAMFQGGFVSWFLFYSFLPFLIYMIALTFYPIDKWDVSRKLSKRLATAGETVKVDVMIDRGFPFPLYYCVIEEYFPTSLMKKDLHFEKYRHMGEKGYLDEARQVKKISFPWFNRHISYDYELEKLPRGEHQFRALRVKTGDFFGFIKKEYVFKLDNHLLVFPYERPVHLKERAYSFEQGASPSFKLNEKNTNIVSGVREYVPGDRFSWIDWKTTAKSNQMMTKEFEQEKSVDMMIILNAVHEDSATPLSFEGAVEFTASLHEELHTKSSQVAFISLGDGRRYFPFHHDQKHRDMIRRHLAEIKPIGKTPFAQQLERERAQLPAGMVVLIVSHHLDAQMLESLTRLAQKSKRVVFFYVQPHEHLDFKQHKLVKQLNNKGIVVNVLSEEELTKREFEVNT</sequence>